<sequence length="125" mass="13959">MPPSSAESRIAFFVALDFSVHVLIDLVFQLLKLILDLDEAIDIVTFIPFCSTFFKAMLFQLTQLVGDLSVQRPSKPFKLTGDLGDALADGIGLVVQYALLTLKFIFDFREAFFTFTFNGPCFSCT</sequence>
<proteinExistence type="predicted"/>
<dbReference type="GO" id="GO:0016787">
    <property type="term" value="F:hydrolase activity"/>
    <property type="evidence" value="ECO:0007669"/>
    <property type="project" value="UniProtKB-KW"/>
</dbReference>
<evidence type="ECO:0000313" key="1">
    <source>
        <dbReference type="EMBL" id="GBE61785.1"/>
    </source>
</evidence>
<dbReference type="Proteomes" id="UP000236319">
    <property type="component" value="Unassembled WGS sequence"/>
</dbReference>
<dbReference type="EMBL" id="BDSA01000003">
    <property type="protein sequence ID" value="GBE61785.1"/>
    <property type="molecule type" value="Genomic_DNA"/>
</dbReference>
<gene>
    <name evidence="1" type="ORF">BOVATA_032780</name>
</gene>
<organism evidence="1 2">
    <name type="scientific">Babesia ovata</name>
    <dbReference type="NCBI Taxonomy" id="189622"/>
    <lineage>
        <taxon>Eukaryota</taxon>
        <taxon>Sar</taxon>
        <taxon>Alveolata</taxon>
        <taxon>Apicomplexa</taxon>
        <taxon>Aconoidasida</taxon>
        <taxon>Piroplasmida</taxon>
        <taxon>Babesiidae</taxon>
        <taxon>Babesia</taxon>
    </lineage>
</organism>
<comment type="caution">
    <text evidence="1">The sequence shown here is derived from an EMBL/GenBank/DDBJ whole genome shotgun (WGS) entry which is preliminary data.</text>
</comment>
<accession>A0A2H6KFL8</accession>
<dbReference type="VEuPathDB" id="PiroplasmaDB:BOVATA_032780"/>
<keyword evidence="1" id="KW-0378">Hydrolase</keyword>
<keyword evidence="2" id="KW-1185">Reference proteome</keyword>
<dbReference type="RefSeq" id="XP_028868028.1">
    <property type="nucleotide sequence ID" value="XM_029012195.1"/>
</dbReference>
<name>A0A2H6KFL8_9APIC</name>
<dbReference type="GeneID" id="39875555"/>
<evidence type="ECO:0000313" key="2">
    <source>
        <dbReference type="Proteomes" id="UP000236319"/>
    </source>
</evidence>
<dbReference type="AlphaFoldDB" id="A0A2H6KFL8"/>
<protein>
    <submittedName>
        <fullName evidence="1">Nucleotide pyrophosphohydrolase, putative</fullName>
    </submittedName>
</protein>
<reference evidence="1 2" key="1">
    <citation type="journal article" date="2017" name="BMC Genomics">
        <title>Whole-genome assembly of Babesia ovata and comparative genomics between closely related pathogens.</title>
        <authorList>
            <person name="Yamagishi J."/>
            <person name="Asada M."/>
            <person name="Hakimi H."/>
            <person name="Tanaka T.Q."/>
            <person name="Sugimoto C."/>
            <person name="Kawazu S."/>
        </authorList>
    </citation>
    <scope>NUCLEOTIDE SEQUENCE [LARGE SCALE GENOMIC DNA]</scope>
    <source>
        <strain evidence="1 2">Miyake</strain>
    </source>
</reference>